<evidence type="ECO:0000256" key="5">
    <source>
        <dbReference type="ARBA" id="ARBA00022815"/>
    </source>
</evidence>
<dbReference type="PROSITE" id="PS00539">
    <property type="entry name" value="PYROKININ"/>
    <property type="match status" value="2"/>
</dbReference>
<dbReference type="OrthoDB" id="6424205at2759"/>
<dbReference type="InterPro" id="IPR001484">
    <property type="entry name" value="Pyrokinin_CS"/>
</dbReference>
<evidence type="ECO:0000313" key="8">
    <source>
        <dbReference type="Proteomes" id="UP000838878"/>
    </source>
</evidence>
<keyword evidence="3" id="KW-0964">Secreted</keyword>
<keyword evidence="8" id="KW-1185">Reference proteome</keyword>
<keyword evidence="4" id="KW-0372">Hormone</keyword>
<evidence type="ECO:0000256" key="1">
    <source>
        <dbReference type="ARBA" id="ARBA00004613"/>
    </source>
</evidence>
<evidence type="ECO:0000256" key="2">
    <source>
        <dbReference type="ARBA" id="ARBA00007714"/>
    </source>
</evidence>
<evidence type="ECO:0008006" key="9">
    <source>
        <dbReference type="Google" id="ProtNLM"/>
    </source>
</evidence>
<proteinExistence type="inferred from homology"/>
<dbReference type="GO" id="GO:0005184">
    <property type="term" value="F:neuropeptide hormone activity"/>
    <property type="evidence" value="ECO:0007669"/>
    <property type="project" value="InterPro"/>
</dbReference>
<comment type="similarity">
    <text evidence="2">Belongs to the pyrokinin family.</text>
</comment>
<dbReference type="AlphaFoldDB" id="A0A8J9V6I5"/>
<dbReference type="GO" id="GO:0042811">
    <property type="term" value="P:pheromone biosynthetic process"/>
    <property type="evidence" value="ECO:0007669"/>
    <property type="project" value="InterPro"/>
</dbReference>
<gene>
    <name evidence="7" type="ORF">BINO364_LOCUS16001</name>
</gene>
<dbReference type="Proteomes" id="UP000838878">
    <property type="component" value="Chromosome 9"/>
</dbReference>
<keyword evidence="5" id="KW-0027">Amidation</keyword>
<dbReference type="EMBL" id="OV170229">
    <property type="protein sequence ID" value="CAH0731089.1"/>
    <property type="molecule type" value="Genomic_DNA"/>
</dbReference>
<evidence type="ECO:0000256" key="3">
    <source>
        <dbReference type="ARBA" id="ARBA00022525"/>
    </source>
</evidence>
<accession>A0A8J9V6I5</accession>
<keyword evidence="6" id="KW-0527">Neuropeptide</keyword>
<sequence>MMAASVNTKDDILDKGAHSDRGGLWFGPRLGKRSFSQIDEENRETFLRLLEAADALKYYYDQLPNEMQSDAPPSKVIKKVIFTPKLGRAVYQENRYENVEFTPRLGRKLPERIPATFTVDEDRADQVMADSRSNFFSPRLGRNFKYSPRLGRELLYDLYPESQIRVVRSINKTKST</sequence>
<name>A0A8J9V6I5_9NEOP</name>
<reference evidence="7" key="1">
    <citation type="submission" date="2021-12" db="EMBL/GenBank/DDBJ databases">
        <authorList>
            <person name="Martin H S."/>
        </authorList>
    </citation>
    <scope>NUCLEOTIDE SEQUENCE</scope>
</reference>
<dbReference type="GO" id="GO:0007218">
    <property type="term" value="P:neuropeptide signaling pathway"/>
    <property type="evidence" value="ECO:0007669"/>
    <property type="project" value="UniProtKB-KW"/>
</dbReference>
<feature type="non-terminal residue" evidence="7">
    <location>
        <position position="176"/>
    </location>
</feature>
<dbReference type="InterPro" id="IPR008730">
    <property type="entry name" value="PBAN"/>
</dbReference>
<evidence type="ECO:0000256" key="6">
    <source>
        <dbReference type="ARBA" id="ARBA00023320"/>
    </source>
</evidence>
<evidence type="ECO:0000313" key="7">
    <source>
        <dbReference type="EMBL" id="CAH0731089.1"/>
    </source>
</evidence>
<comment type="subcellular location">
    <subcellularLocation>
        <location evidence="1">Secreted</location>
    </subcellularLocation>
</comment>
<protein>
    <recommendedName>
        <fullName evidence="9">Diapause hormone-pheromone biosynthesis activating neuropeptide preprohormone</fullName>
    </recommendedName>
</protein>
<dbReference type="GO" id="GO:0005576">
    <property type="term" value="C:extracellular region"/>
    <property type="evidence" value="ECO:0007669"/>
    <property type="project" value="UniProtKB-SubCell"/>
</dbReference>
<evidence type="ECO:0000256" key="4">
    <source>
        <dbReference type="ARBA" id="ARBA00022702"/>
    </source>
</evidence>
<dbReference type="Pfam" id="PF05874">
    <property type="entry name" value="PBAN"/>
    <property type="match status" value="1"/>
</dbReference>
<organism evidence="7 8">
    <name type="scientific">Brenthis ino</name>
    <name type="common">lesser marbled fritillary</name>
    <dbReference type="NCBI Taxonomy" id="405034"/>
    <lineage>
        <taxon>Eukaryota</taxon>
        <taxon>Metazoa</taxon>
        <taxon>Ecdysozoa</taxon>
        <taxon>Arthropoda</taxon>
        <taxon>Hexapoda</taxon>
        <taxon>Insecta</taxon>
        <taxon>Pterygota</taxon>
        <taxon>Neoptera</taxon>
        <taxon>Endopterygota</taxon>
        <taxon>Lepidoptera</taxon>
        <taxon>Glossata</taxon>
        <taxon>Ditrysia</taxon>
        <taxon>Papilionoidea</taxon>
        <taxon>Nymphalidae</taxon>
        <taxon>Heliconiinae</taxon>
        <taxon>Argynnini</taxon>
        <taxon>Brenthis</taxon>
    </lineage>
</organism>